<sequence length="57" mass="6497">MFASYRLLPDNCSISFGSLSVNLYDQGSSSVSNDDCEVYFRHSRYGFLFINIVNISF</sequence>
<name>A0A540KRH1_MALBA</name>
<reference evidence="1 2" key="1">
    <citation type="journal article" date="2019" name="G3 (Bethesda)">
        <title>Sequencing of a Wild Apple (Malus baccata) Genome Unravels the Differences Between Cultivated and Wild Apple Species Regarding Disease Resistance and Cold Tolerance.</title>
        <authorList>
            <person name="Chen X."/>
        </authorList>
    </citation>
    <scope>NUCLEOTIDE SEQUENCE [LARGE SCALE GENOMIC DNA]</scope>
    <source>
        <strain evidence="2">cv. Shandingzi</strain>
        <tissue evidence="1">Leaves</tissue>
    </source>
</reference>
<evidence type="ECO:0000313" key="1">
    <source>
        <dbReference type="EMBL" id="TQD76808.1"/>
    </source>
</evidence>
<comment type="caution">
    <text evidence="1">The sequence shown here is derived from an EMBL/GenBank/DDBJ whole genome shotgun (WGS) entry which is preliminary data.</text>
</comment>
<protein>
    <submittedName>
        <fullName evidence="1">Uncharacterized protein</fullName>
    </submittedName>
</protein>
<proteinExistence type="predicted"/>
<dbReference type="EMBL" id="VIEB01001011">
    <property type="protein sequence ID" value="TQD76808.1"/>
    <property type="molecule type" value="Genomic_DNA"/>
</dbReference>
<evidence type="ECO:0000313" key="2">
    <source>
        <dbReference type="Proteomes" id="UP000315295"/>
    </source>
</evidence>
<keyword evidence="2" id="KW-1185">Reference proteome</keyword>
<accession>A0A540KRH1</accession>
<dbReference type="AlphaFoldDB" id="A0A540KRH1"/>
<organism evidence="1 2">
    <name type="scientific">Malus baccata</name>
    <name type="common">Siberian crab apple</name>
    <name type="synonym">Pyrus baccata</name>
    <dbReference type="NCBI Taxonomy" id="106549"/>
    <lineage>
        <taxon>Eukaryota</taxon>
        <taxon>Viridiplantae</taxon>
        <taxon>Streptophyta</taxon>
        <taxon>Embryophyta</taxon>
        <taxon>Tracheophyta</taxon>
        <taxon>Spermatophyta</taxon>
        <taxon>Magnoliopsida</taxon>
        <taxon>eudicotyledons</taxon>
        <taxon>Gunneridae</taxon>
        <taxon>Pentapetalae</taxon>
        <taxon>rosids</taxon>
        <taxon>fabids</taxon>
        <taxon>Rosales</taxon>
        <taxon>Rosaceae</taxon>
        <taxon>Amygdaloideae</taxon>
        <taxon>Maleae</taxon>
        <taxon>Malus</taxon>
    </lineage>
</organism>
<gene>
    <name evidence="1" type="ORF">C1H46_037641</name>
</gene>
<dbReference type="Proteomes" id="UP000315295">
    <property type="component" value="Unassembled WGS sequence"/>
</dbReference>